<feature type="transmembrane region" description="Helical" evidence="9">
    <location>
        <begin position="171"/>
        <end position="190"/>
    </location>
</feature>
<feature type="transmembrane region" description="Helical" evidence="9">
    <location>
        <begin position="244"/>
        <end position="266"/>
    </location>
</feature>
<comment type="similarity">
    <text evidence="2">Belongs to the cation diffusion facilitator (CDF) transporter (TC 2.A.4) family. SLC30A subfamily.</text>
</comment>
<dbReference type="SUPFAM" id="SSF160240">
    <property type="entry name" value="Cation efflux protein cytoplasmic domain-like"/>
    <property type="match status" value="1"/>
</dbReference>
<feature type="transmembrane region" description="Helical" evidence="9">
    <location>
        <begin position="272"/>
        <end position="289"/>
    </location>
</feature>
<dbReference type="InterPro" id="IPR027469">
    <property type="entry name" value="Cation_efflux_TMD_sf"/>
</dbReference>
<evidence type="ECO:0000256" key="8">
    <source>
        <dbReference type="SAM" id="MobiDB-lite"/>
    </source>
</evidence>
<evidence type="ECO:0000256" key="5">
    <source>
        <dbReference type="ARBA" id="ARBA00022989"/>
    </source>
</evidence>
<evidence type="ECO:0000313" key="13">
    <source>
        <dbReference type="Proteomes" id="UP000609346"/>
    </source>
</evidence>
<dbReference type="RefSeq" id="WP_191205368.1">
    <property type="nucleotide sequence ID" value="NZ_JACXZA010000005.1"/>
</dbReference>
<dbReference type="Gene3D" id="1.20.1510.10">
    <property type="entry name" value="Cation efflux protein transmembrane domain"/>
    <property type="match status" value="1"/>
</dbReference>
<dbReference type="Proteomes" id="UP000609346">
    <property type="component" value="Unassembled WGS sequence"/>
</dbReference>
<evidence type="ECO:0000259" key="10">
    <source>
        <dbReference type="Pfam" id="PF01545"/>
    </source>
</evidence>
<dbReference type="Pfam" id="PF16916">
    <property type="entry name" value="ZT_dimer"/>
    <property type="match status" value="1"/>
</dbReference>
<evidence type="ECO:0000256" key="4">
    <source>
        <dbReference type="ARBA" id="ARBA00022692"/>
    </source>
</evidence>
<gene>
    <name evidence="12" type="ORF">H8B09_20055</name>
</gene>
<feature type="domain" description="Cation efflux protein cytoplasmic" evidence="11">
    <location>
        <begin position="301"/>
        <end position="375"/>
    </location>
</feature>
<dbReference type="PANTHER" id="PTHR11562">
    <property type="entry name" value="CATION EFFLUX PROTEIN/ ZINC TRANSPORTER"/>
    <property type="match status" value="1"/>
</dbReference>
<dbReference type="SUPFAM" id="SSF161111">
    <property type="entry name" value="Cation efflux protein transmembrane domain-like"/>
    <property type="match status" value="1"/>
</dbReference>
<feature type="transmembrane region" description="Helical" evidence="9">
    <location>
        <begin position="103"/>
        <end position="121"/>
    </location>
</feature>
<evidence type="ECO:0000256" key="6">
    <source>
        <dbReference type="ARBA" id="ARBA00023065"/>
    </source>
</evidence>
<protein>
    <submittedName>
        <fullName evidence="12">Cation diffusion facilitator family transporter</fullName>
    </submittedName>
</protein>
<feature type="domain" description="Cation efflux protein transmembrane" evidence="10">
    <location>
        <begin position="105"/>
        <end position="297"/>
    </location>
</feature>
<feature type="region of interest" description="Disordered" evidence="8">
    <location>
        <begin position="51"/>
        <end position="98"/>
    </location>
</feature>
<comment type="caution">
    <text evidence="12">The sequence shown here is derived from an EMBL/GenBank/DDBJ whole genome shotgun (WGS) entry which is preliminary data.</text>
</comment>
<keyword evidence="4 9" id="KW-0812">Transmembrane</keyword>
<keyword evidence="13" id="KW-1185">Reference proteome</keyword>
<evidence type="ECO:0000256" key="1">
    <source>
        <dbReference type="ARBA" id="ARBA00004141"/>
    </source>
</evidence>
<keyword evidence="7 9" id="KW-0472">Membrane</keyword>
<dbReference type="InterPro" id="IPR058533">
    <property type="entry name" value="Cation_efflux_TM"/>
</dbReference>
<reference evidence="12 13" key="1">
    <citation type="submission" date="2020-09" db="EMBL/GenBank/DDBJ databases">
        <title>Paenibacillus sp. strain PR3 16S rRNA gene Genome sequencing and assembly.</title>
        <authorList>
            <person name="Kim J."/>
        </authorList>
    </citation>
    <scope>NUCLEOTIDE SEQUENCE [LARGE SCALE GENOMIC DNA]</scope>
    <source>
        <strain evidence="12 13">PR3</strain>
    </source>
</reference>
<evidence type="ECO:0000259" key="11">
    <source>
        <dbReference type="Pfam" id="PF16916"/>
    </source>
</evidence>
<keyword evidence="5 9" id="KW-1133">Transmembrane helix</keyword>
<dbReference type="NCBIfam" id="TIGR01297">
    <property type="entry name" value="CDF"/>
    <property type="match status" value="1"/>
</dbReference>
<evidence type="ECO:0000256" key="2">
    <source>
        <dbReference type="ARBA" id="ARBA00008873"/>
    </source>
</evidence>
<name>A0ABR8MYR0_9BACL</name>
<keyword evidence="3" id="KW-0813">Transport</keyword>
<dbReference type="InterPro" id="IPR027470">
    <property type="entry name" value="Cation_efflux_CTD"/>
</dbReference>
<feature type="transmembrane region" description="Helical" evidence="9">
    <location>
        <begin position="141"/>
        <end position="159"/>
    </location>
</feature>
<dbReference type="InterPro" id="IPR036837">
    <property type="entry name" value="Cation_efflux_CTD_sf"/>
</dbReference>
<dbReference type="PANTHER" id="PTHR11562:SF17">
    <property type="entry name" value="RE54080P-RELATED"/>
    <property type="match status" value="1"/>
</dbReference>
<sequence>MTSRNSEDQHKYNEPTKDKLGQSKHDHSHEDHTHEGCSDHAHVEHTHADGHIHGETCNHSEGQNPKPTHSHAHHGHSHQHHGHSHHGHSHHGHVHGGAGNRQGLAVALCITGGIMVLEFFGGLMTNSLALLSDSGHMLSDTAAIALSLVAFWFAAKPATASNTYGYHRFEILAALFNALTLFVIAGMIAVEAYHRLNAPPDVAGLPMMAIAAVGLLANLLSAWALMRKGDIENNLNVRSAYLHILGDALGSVGAIVAALLVTLFGWNWADPVVSVLVALLILRSAWGILKSVLHILMEGTPEGIDSDEVREALLSIAGVRDVHDLHIWTITSGLPAISGHLLVQENIDCQNILRDALAKLESQFGLTHATLQIEKFDGMHEPLRV</sequence>
<feature type="compositionally biased region" description="Basic residues" evidence="8">
    <location>
        <begin position="68"/>
        <end position="94"/>
    </location>
</feature>
<proteinExistence type="inferred from homology"/>
<dbReference type="InterPro" id="IPR050681">
    <property type="entry name" value="CDF/SLC30A"/>
</dbReference>
<organism evidence="12 13">
    <name type="scientific">Paenibacillus terricola</name>
    <dbReference type="NCBI Taxonomy" id="2763503"/>
    <lineage>
        <taxon>Bacteria</taxon>
        <taxon>Bacillati</taxon>
        <taxon>Bacillota</taxon>
        <taxon>Bacilli</taxon>
        <taxon>Bacillales</taxon>
        <taxon>Paenibacillaceae</taxon>
        <taxon>Paenibacillus</taxon>
    </lineage>
</organism>
<feature type="transmembrane region" description="Helical" evidence="9">
    <location>
        <begin position="202"/>
        <end position="223"/>
    </location>
</feature>
<dbReference type="InterPro" id="IPR002524">
    <property type="entry name" value="Cation_efflux"/>
</dbReference>
<evidence type="ECO:0000256" key="3">
    <source>
        <dbReference type="ARBA" id="ARBA00022448"/>
    </source>
</evidence>
<dbReference type="Pfam" id="PF01545">
    <property type="entry name" value="Cation_efflux"/>
    <property type="match status" value="1"/>
</dbReference>
<feature type="region of interest" description="Disordered" evidence="8">
    <location>
        <begin position="1"/>
        <end position="38"/>
    </location>
</feature>
<comment type="subcellular location">
    <subcellularLocation>
        <location evidence="1">Membrane</location>
        <topology evidence="1">Multi-pass membrane protein</topology>
    </subcellularLocation>
</comment>
<accession>A0ABR8MYR0</accession>
<keyword evidence="6" id="KW-0406">Ion transport</keyword>
<evidence type="ECO:0000256" key="9">
    <source>
        <dbReference type="SAM" id="Phobius"/>
    </source>
</evidence>
<dbReference type="EMBL" id="JACXZA010000005">
    <property type="protein sequence ID" value="MBD3921071.1"/>
    <property type="molecule type" value="Genomic_DNA"/>
</dbReference>
<evidence type="ECO:0000256" key="7">
    <source>
        <dbReference type="ARBA" id="ARBA00023136"/>
    </source>
</evidence>
<evidence type="ECO:0000313" key="12">
    <source>
        <dbReference type="EMBL" id="MBD3921071.1"/>
    </source>
</evidence>